<dbReference type="Pfam" id="PF13375">
    <property type="entry name" value="RnfC_N"/>
    <property type="match status" value="1"/>
</dbReference>
<accession>A0A662D6R3</accession>
<dbReference type="Proteomes" id="UP000277457">
    <property type="component" value="Unassembled WGS sequence"/>
</dbReference>
<gene>
    <name evidence="2" type="ORF">DRZ78_00635</name>
</gene>
<comment type="caution">
    <text evidence="2">The sequence shown here is derived from an EMBL/GenBank/DDBJ whole genome shotgun (WGS) entry which is preliminary data.</text>
</comment>
<dbReference type="InterPro" id="IPR026902">
    <property type="entry name" value="RnfC_N"/>
</dbReference>
<sequence>MIKIKLNRKSFMGGVKVPENKFAQAERIEEFPAPEKAILPLSQHIGAPCEPVV</sequence>
<dbReference type="AlphaFoldDB" id="A0A662D6R3"/>
<proteinExistence type="predicted"/>
<feature type="domain" description="RnfC Barrel sandwich hybrid" evidence="1">
    <location>
        <begin position="10"/>
        <end position="53"/>
    </location>
</feature>
<dbReference type="EMBL" id="QMPY01000013">
    <property type="protein sequence ID" value="RLE08649.1"/>
    <property type="molecule type" value="Genomic_DNA"/>
</dbReference>
<reference evidence="2 3" key="1">
    <citation type="submission" date="2018-06" db="EMBL/GenBank/DDBJ databases">
        <title>Extensive metabolic versatility and redundancy in microbially diverse, dynamic hydrothermal sediments.</title>
        <authorList>
            <person name="Dombrowski N."/>
            <person name="Teske A."/>
            <person name="Baker B.J."/>
        </authorList>
    </citation>
    <scope>NUCLEOTIDE SEQUENCE [LARGE SCALE GENOMIC DNA]</scope>
    <source>
        <strain evidence="2">B7_G13</strain>
    </source>
</reference>
<organism evidence="2 3">
    <name type="scientific">Aerophobetes bacterium</name>
    <dbReference type="NCBI Taxonomy" id="2030807"/>
    <lineage>
        <taxon>Bacteria</taxon>
        <taxon>Candidatus Aerophobota</taxon>
    </lineage>
</organism>
<evidence type="ECO:0000313" key="3">
    <source>
        <dbReference type="Proteomes" id="UP000277457"/>
    </source>
</evidence>
<protein>
    <submittedName>
        <fullName evidence="2">Electron transport complex subunit RsxC</fullName>
    </submittedName>
</protein>
<evidence type="ECO:0000313" key="2">
    <source>
        <dbReference type="EMBL" id="RLE08649.1"/>
    </source>
</evidence>
<evidence type="ECO:0000259" key="1">
    <source>
        <dbReference type="Pfam" id="PF13375"/>
    </source>
</evidence>
<feature type="non-terminal residue" evidence="2">
    <location>
        <position position="53"/>
    </location>
</feature>
<name>A0A662D6R3_UNCAE</name>